<dbReference type="InterPro" id="IPR051246">
    <property type="entry name" value="WDR48"/>
</dbReference>
<dbReference type="SUPFAM" id="SSF50978">
    <property type="entry name" value="WD40 repeat-like"/>
    <property type="match status" value="1"/>
</dbReference>
<keyword evidence="3" id="KW-0677">Repeat</keyword>
<feature type="repeat" description="WD" evidence="4">
    <location>
        <begin position="65"/>
        <end position="106"/>
    </location>
</feature>
<dbReference type="PANTHER" id="PTHR19862:SF14">
    <property type="entry name" value="WD REPEAT-CONTAINING PROTEIN 48"/>
    <property type="match status" value="1"/>
</dbReference>
<accession>A0A1E3NEW2</accession>
<feature type="region of interest" description="Disordered" evidence="5">
    <location>
        <begin position="885"/>
        <end position="967"/>
    </location>
</feature>
<evidence type="ECO:0000256" key="4">
    <source>
        <dbReference type="PROSITE-ProRule" id="PRU00221"/>
    </source>
</evidence>
<comment type="similarity">
    <text evidence="1">Belongs to the WD repeat WDR48 family.</text>
</comment>
<dbReference type="Proteomes" id="UP000094455">
    <property type="component" value="Unassembled WGS sequence"/>
</dbReference>
<dbReference type="Pfam" id="PF00400">
    <property type="entry name" value="WD40"/>
    <property type="match status" value="3"/>
</dbReference>
<dbReference type="EMBL" id="KV454006">
    <property type="protein sequence ID" value="ODQ44662.1"/>
    <property type="molecule type" value="Genomic_DNA"/>
</dbReference>
<dbReference type="Gene3D" id="2.130.10.10">
    <property type="entry name" value="YVTN repeat-like/Quinoprotein amine dehydrogenase"/>
    <property type="match status" value="3"/>
</dbReference>
<dbReference type="OrthoDB" id="2421129at2759"/>
<protein>
    <submittedName>
        <fullName evidence="6">Uncharacterized protein</fullName>
    </submittedName>
</protein>
<dbReference type="PROSITE" id="PS50082">
    <property type="entry name" value="WD_REPEATS_2"/>
    <property type="match status" value="4"/>
</dbReference>
<evidence type="ECO:0000256" key="5">
    <source>
        <dbReference type="SAM" id="MobiDB-lite"/>
    </source>
</evidence>
<dbReference type="GO" id="GO:0000724">
    <property type="term" value="P:double-strand break repair via homologous recombination"/>
    <property type="evidence" value="ECO:0007669"/>
    <property type="project" value="TreeGrafter"/>
</dbReference>
<dbReference type="InterPro" id="IPR021772">
    <property type="entry name" value="WDR48/Bun107"/>
</dbReference>
<dbReference type="InterPro" id="IPR020472">
    <property type="entry name" value="WD40_PAC1"/>
</dbReference>
<dbReference type="PROSITE" id="PS00678">
    <property type="entry name" value="WD_REPEATS_1"/>
    <property type="match status" value="1"/>
</dbReference>
<dbReference type="Pfam" id="PF11816">
    <property type="entry name" value="DUF3337"/>
    <property type="match status" value="1"/>
</dbReference>
<gene>
    <name evidence="6" type="ORF">PICMEDRAFT_18068</name>
</gene>
<feature type="compositionally biased region" description="Polar residues" evidence="5">
    <location>
        <begin position="885"/>
        <end position="896"/>
    </location>
</feature>
<organism evidence="6 7">
    <name type="scientific">Pichia membranifaciens NRRL Y-2026</name>
    <dbReference type="NCBI Taxonomy" id="763406"/>
    <lineage>
        <taxon>Eukaryota</taxon>
        <taxon>Fungi</taxon>
        <taxon>Dikarya</taxon>
        <taxon>Ascomycota</taxon>
        <taxon>Saccharomycotina</taxon>
        <taxon>Pichiomycetes</taxon>
        <taxon>Pichiales</taxon>
        <taxon>Pichiaceae</taxon>
        <taxon>Pichia</taxon>
    </lineage>
</organism>
<dbReference type="AlphaFoldDB" id="A0A1E3NEW2"/>
<evidence type="ECO:0000313" key="7">
    <source>
        <dbReference type="Proteomes" id="UP000094455"/>
    </source>
</evidence>
<reference evidence="6 7" key="1">
    <citation type="journal article" date="2016" name="Proc. Natl. Acad. Sci. U.S.A.">
        <title>Comparative genomics of biotechnologically important yeasts.</title>
        <authorList>
            <person name="Riley R."/>
            <person name="Haridas S."/>
            <person name="Wolfe K.H."/>
            <person name="Lopes M.R."/>
            <person name="Hittinger C.T."/>
            <person name="Goeker M."/>
            <person name="Salamov A.A."/>
            <person name="Wisecaver J.H."/>
            <person name="Long T.M."/>
            <person name="Calvey C.H."/>
            <person name="Aerts A.L."/>
            <person name="Barry K.W."/>
            <person name="Choi C."/>
            <person name="Clum A."/>
            <person name="Coughlan A.Y."/>
            <person name="Deshpande S."/>
            <person name="Douglass A.P."/>
            <person name="Hanson S.J."/>
            <person name="Klenk H.-P."/>
            <person name="LaButti K.M."/>
            <person name="Lapidus A."/>
            <person name="Lindquist E.A."/>
            <person name="Lipzen A.M."/>
            <person name="Meier-Kolthoff J.P."/>
            <person name="Ohm R.A."/>
            <person name="Otillar R.P."/>
            <person name="Pangilinan J.L."/>
            <person name="Peng Y."/>
            <person name="Rokas A."/>
            <person name="Rosa C.A."/>
            <person name="Scheuner C."/>
            <person name="Sibirny A.A."/>
            <person name="Slot J.C."/>
            <person name="Stielow J.B."/>
            <person name="Sun H."/>
            <person name="Kurtzman C.P."/>
            <person name="Blackwell M."/>
            <person name="Grigoriev I.V."/>
            <person name="Jeffries T.W."/>
        </authorList>
    </citation>
    <scope>NUCLEOTIDE SEQUENCE [LARGE SCALE GENOMIC DNA]</scope>
    <source>
        <strain evidence="6 7">NRRL Y-2026</strain>
    </source>
</reference>
<evidence type="ECO:0000256" key="1">
    <source>
        <dbReference type="ARBA" id="ARBA00006917"/>
    </source>
</evidence>
<dbReference type="PANTHER" id="PTHR19862">
    <property type="entry name" value="WD REPEAT-CONTAINING PROTEIN 48"/>
    <property type="match status" value="1"/>
</dbReference>
<feature type="region of interest" description="Disordered" evidence="5">
    <location>
        <begin position="1"/>
        <end position="49"/>
    </location>
</feature>
<feature type="compositionally biased region" description="Low complexity" evidence="5">
    <location>
        <begin position="9"/>
        <end position="33"/>
    </location>
</feature>
<keyword evidence="2 4" id="KW-0853">WD repeat</keyword>
<dbReference type="InterPro" id="IPR036322">
    <property type="entry name" value="WD40_repeat_dom_sf"/>
</dbReference>
<feature type="repeat" description="WD" evidence="4">
    <location>
        <begin position="297"/>
        <end position="336"/>
    </location>
</feature>
<dbReference type="PRINTS" id="PR00320">
    <property type="entry name" value="GPROTEINBRPT"/>
</dbReference>
<proteinExistence type="inferred from homology"/>
<feature type="repeat" description="WD" evidence="4">
    <location>
        <begin position="170"/>
        <end position="211"/>
    </location>
</feature>
<keyword evidence="7" id="KW-1185">Reference proteome</keyword>
<dbReference type="GO" id="GO:0043130">
    <property type="term" value="F:ubiquitin binding"/>
    <property type="evidence" value="ECO:0007669"/>
    <property type="project" value="TreeGrafter"/>
</dbReference>
<feature type="repeat" description="WD" evidence="4">
    <location>
        <begin position="211"/>
        <end position="253"/>
    </location>
</feature>
<name>A0A1E3NEW2_9ASCO</name>
<dbReference type="InterPro" id="IPR001680">
    <property type="entry name" value="WD40_rpt"/>
</dbReference>
<feature type="compositionally biased region" description="Low complexity" evidence="5">
    <location>
        <begin position="897"/>
        <end position="922"/>
    </location>
</feature>
<dbReference type="SMART" id="SM00320">
    <property type="entry name" value="WD40"/>
    <property type="match status" value="7"/>
</dbReference>
<dbReference type="PROSITE" id="PS50294">
    <property type="entry name" value="WD_REPEATS_REGION"/>
    <property type="match status" value="2"/>
</dbReference>
<evidence type="ECO:0000256" key="3">
    <source>
        <dbReference type="ARBA" id="ARBA00022737"/>
    </source>
</evidence>
<evidence type="ECO:0000313" key="6">
    <source>
        <dbReference type="EMBL" id="ODQ44662.1"/>
    </source>
</evidence>
<dbReference type="GeneID" id="30178552"/>
<evidence type="ECO:0000256" key="2">
    <source>
        <dbReference type="ARBA" id="ARBA00022574"/>
    </source>
</evidence>
<dbReference type="STRING" id="763406.A0A1E3NEW2"/>
<dbReference type="InterPro" id="IPR019775">
    <property type="entry name" value="WD40_repeat_CS"/>
</dbReference>
<sequence length="1193" mass="132746">MSFFKSTFSSNPTAGSGANGGSSNHSSHTTATAKLPSNASPRQPEPAKKKSLTYILNSPNERQMKGHHSIGVNSLLYNKTDKCLISGGRDGQISIWKFDTDADPSKYDPIKDNDDVYDNFRTNADIRNHIFQNLDNDLELENLETSIKQGVSSVSIPTSTSAPHYYRNSFLHHFGWINDMALLDDGHTIASCSNDLSIKCWNYSTGTKSTLGYHDDYIKKIGYTKSRKNELVSAGLDKVVKVWDTTKGQPISSYKFKDFNNSIYSLDVNNDMIICSGPSNIINLFDRRGMAKPVKTFLGHTDNVRALLLKDNSFLSGSSDSTLKLWDLRSTRILRNFEMHNSPIWSIYTPDYSDDFSIFYSADKSGLLLKTDLRAADLNSQNLSGYFNYKVNESLGISTVIANVNYSNTSPDNSSVADMESSVSGINDIVETDDLGTLWTATASTIHNANTNYISSWSIPQTGKLVIHQGLVLNRRLASLYNNNNNTSGNGEALTPTSNIGQLSGFHFKRPNSVQNDLQIDTVKSNDSIHDTEDLVSQLSGDDLDQIDNALFSNTNGLDKLLVENSPQLDGKTDQSVTSYDIGGEYDPVGTHTDTGDVYGERVEDDEMDEDGYEYATCFVELWGNLNTHFLFADDYINTLEQEIESLAPSQDTTGGYDPFSGPPKVIENNLQVTKKMVINCGNVNEDEILLLPFNIKPISKISGTSGLIRSKILNNRRHVAAMDQTGCVYIFDILQCKLIHRVDNHLSVNSIDTIENIKLKSDATREETFTATNEDELNLSDRFEAVCEKFQTQETLPTWCSVQVKAGQLFITLKENNFIACEIYTDDFFEYYRELMGQAQQISNLRVDLGKIVVKTFFGNVLDSYLLKIIPNFNATSTEKLSLSDSTLDSGATDKSSFSNDVSKSSSQSRPQSSSSTTSVSAEKTSGSKRGLFGRLKQKDLRKDISSSPSSPSTLGAKAGPAHSKSKADLMVERINHIDDTSKLLKFLELNPEAIPMVKAYQEGMDDRRNEEIPVFNYVPENEGEEKMEAEGEEKRGVTETSTLVVINEETQLETRPAYTVYLNELVSRNIDEEEVVKNIPIWIAKGLLLDLYPIPSSMMMKIGFSLVPMEGSNLSRLNDEKSMRLNAVGTLRVARILDFVRSKLPAEEARAPLELVCKDAVLGEKYTLGTIKARVWRQGGDIEIFFRKRTV</sequence>
<dbReference type="InterPro" id="IPR015943">
    <property type="entry name" value="WD40/YVTN_repeat-like_dom_sf"/>
</dbReference>
<dbReference type="RefSeq" id="XP_019015775.1">
    <property type="nucleotide sequence ID" value="XM_019161865.1"/>
</dbReference>